<dbReference type="EMBL" id="JAUHHV010000001">
    <property type="protein sequence ID" value="KAK1438894.1"/>
    <property type="molecule type" value="Genomic_DNA"/>
</dbReference>
<accession>A0AAD8LDP9</accession>
<evidence type="ECO:0000256" key="1">
    <source>
        <dbReference type="SAM" id="Phobius"/>
    </source>
</evidence>
<dbReference type="PANTHER" id="PTHR46741">
    <property type="entry name" value="OS09G0413600 PROTEIN"/>
    <property type="match status" value="1"/>
</dbReference>
<gene>
    <name evidence="2" type="ORF">QVD17_04706</name>
</gene>
<organism evidence="2 3">
    <name type="scientific">Tagetes erecta</name>
    <name type="common">African marigold</name>
    <dbReference type="NCBI Taxonomy" id="13708"/>
    <lineage>
        <taxon>Eukaryota</taxon>
        <taxon>Viridiplantae</taxon>
        <taxon>Streptophyta</taxon>
        <taxon>Embryophyta</taxon>
        <taxon>Tracheophyta</taxon>
        <taxon>Spermatophyta</taxon>
        <taxon>Magnoliopsida</taxon>
        <taxon>eudicotyledons</taxon>
        <taxon>Gunneridae</taxon>
        <taxon>Pentapetalae</taxon>
        <taxon>asterids</taxon>
        <taxon>campanulids</taxon>
        <taxon>Asterales</taxon>
        <taxon>Asteraceae</taxon>
        <taxon>Asteroideae</taxon>
        <taxon>Heliantheae alliance</taxon>
        <taxon>Tageteae</taxon>
        <taxon>Tagetes</taxon>
    </lineage>
</organism>
<dbReference type="Proteomes" id="UP001229421">
    <property type="component" value="Unassembled WGS sequence"/>
</dbReference>
<evidence type="ECO:0000313" key="3">
    <source>
        <dbReference type="Proteomes" id="UP001229421"/>
    </source>
</evidence>
<name>A0AAD8LDP9_TARER</name>
<proteinExistence type="predicted"/>
<keyword evidence="1" id="KW-0472">Membrane</keyword>
<protein>
    <submittedName>
        <fullName evidence="2">Uncharacterized protein</fullName>
    </submittedName>
</protein>
<sequence length="532" mass="61971">MAVLAHCWFIIECFLIPDGFTKWFFLSFYINPFFLFFCQIFLWIKTLKRWIFFILNHYVYSCVLGFLRRFLIIPRPSSAPVFTFNDSNTDVEDDDTWYEVPDSFSTLNTTSGILFLHYESRSSEIPKIAFCDVYFELVDQETVSVCSSSDRDGEITSFSVASSQVSSHSFCSPKDADVVSSTRSSTCTLSEDHDVANNDAAEYGLNTDEYDLTPLIHESVKPDDDEEKDSFHKLYTERMRWFDLLNKERTCGLNTLVAKKQHVGGEKRILKSLEGDFELVYVAQACLSWEALHHQYKKLDNIIASCADISCTSSPYGALCSSTLINKFQRFHILLERFMEDERSEKDKRCWNFIQKRSSNNSLLQVPNISENEDVNIQGRNEGLTMRATDVLKTIEKCMKTFKSFIELEEKKPWWKTRSRLSWNHSPLEDPRNFNFFHSLTSTLRQKELWMKDLYGKQRCWLRRRVKVMQDVEKKEMMCAMIELKLVSRVLMMPVISTSQLQWCKQKLDGIEISHGRITRSSCADSSLFPPS</sequence>
<feature type="transmembrane region" description="Helical" evidence="1">
    <location>
        <begin position="51"/>
        <end position="71"/>
    </location>
</feature>
<reference evidence="2" key="1">
    <citation type="journal article" date="2023" name="bioRxiv">
        <title>Improved chromosome-level genome assembly for marigold (Tagetes erecta).</title>
        <authorList>
            <person name="Jiang F."/>
            <person name="Yuan L."/>
            <person name="Wang S."/>
            <person name="Wang H."/>
            <person name="Xu D."/>
            <person name="Wang A."/>
            <person name="Fan W."/>
        </authorList>
    </citation>
    <scope>NUCLEOTIDE SEQUENCE</scope>
    <source>
        <strain evidence="2">WSJ</strain>
        <tissue evidence="2">Leaf</tissue>
    </source>
</reference>
<evidence type="ECO:0000313" key="2">
    <source>
        <dbReference type="EMBL" id="KAK1438894.1"/>
    </source>
</evidence>
<feature type="transmembrane region" description="Helical" evidence="1">
    <location>
        <begin position="23"/>
        <end position="44"/>
    </location>
</feature>
<keyword evidence="1" id="KW-1133">Transmembrane helix</keyword>
<dbReference type="Pfam" id="PF07891">
    <property type="entry name" value="DUF1666"/>
    <property type="match status" value="1"/>
</dbReference>
<comment type="caution">
    <text evidence="2">The sequence shown here is derived from an EMBL/GenBank/DDBJ whole genome shotgun (WGS) entry which is preliminary data.</text>
</comment>
<keyword evidence="3" id="KW-1185">Reference proteome</keyword>
<dbReference type="InterPro" id="IPR012870">
    <property type="entry name" value="DUF1666"/>
</dbReference>
<keyword evidence="1" id="KW-0812">Transmembrane</keyword>
<dbReference type="PANTHER" id="PTHR46741:SF7">
    <property type="entry name" value="TRANSMEMBRANE PROTEIN"/>
    <property type="match status" value="1"/>
</dbReference>
<dbReference type="AlphaFoldDB" id="A0AAD8LDP9"/>